<dbReference type="PANTHER" id="PTHR30108">
    <property type="entry name" value="3-OCTAPRENYL-4-HYDROXYBENZOATE CARBOXY-LYASE-RELATED"/>
    <property type="match status" value="1"/>
</dbReference>
<dbReference type="GO" id="GO:0005737">
    <property type="term" value="C:cytoplasm"/>
    <property type="evidence" value="ECO:0007669"/>
    <property type="project" value="TreeGrafter"/>
</dbReference>
<evidence type="ECO:0000259" key="3">
    <source>
        <dbReference type="Pfam" id="PF20696"/>
    </source>
</evidence>
<dbReference type="GO" id="GO:0046281">
    <property type="term" value="P:cinnamic acid catabolic process"/>
    <property type="evidence" value="ECO:0007669"/>
    <property type="project" value="TreeGrafter"/>
</dbReference>
<dbReference type="Pfam" id="PF20696">
    <property type="entry name" value="UbiD_C"/>
    <property type="match status" value="1"/>
</dbReference>
<dbReference type="SUPFAM" id="SSF50475">
    <property type="entry name" value="FMN-binding split barrel"/>
    <property type="match status" value="1"/>
</dbReference>
<dbReference type="InterPro" id="IPR049381">
    <property type="entry name" value="UbiD-like_C"/>
</dbReference>
<reference evidence="4 5" key="1">
    <citation type="submission" date="2018-02" db="EMBL/GenBank/DDBJ databases">
        <title>The genomes of Aspergillus section Nigri reveals drivers in fungal speciation.</title>
        <authorList>
            <consortium name="DOE Joint Genome Institute"/>
            <person name="Vesth T.C."/>
            <person name="Nybo J."/>
            <person name="Theobald S."/>
            <person name="Brandl J."/>
            <person name="Frisvad J.C."/>
            <person name="Nielsen K.F."/>
            <person name="Lyhne E.K."/>
            <person name="Kogle M.E."/>
            <person name="Kuo A."/>
            <person name="Riley R."/>
            <person name="Clum A."/>
            <person name="Nolan M."/>
            <person name="Lipzen A."/>
            <person name="Salamov A."/>
            <person name="Henrissat B."/>
            <person name="Wiebenga A."/>
            <person name="De vries R.P."/>
            <person name="Grigoriev I.V."/>
            <person name="Mortensen U.H."/>
            <person name="Andersen M.R."/>
            <person name="Baker S.E."/>
        </authorList>
    </citation>
    <scope>NUCLEOTIDE SEQUENCE [LARGE SCALE GENOMIC DNA]</scope>
    <source>
        <strain evidence="4 5">CBS 707.79</strain>
    </source>
</reference>
<dbReference type="Gene3D" id="3.40.1670.10">
    <property type="entry name" value="UbiD C-terminal domain-like"/>
    <property type="match status" value="1"/>
</dbReference>
<feature type="domain" description="3-octaprenyl-4-hydroxybenzoate carboxy-lyase-like N-terminal" evidence="2">
    <location>
        <begin position="23"/>
        <end position="80"/>
    </location>
</feature>
<dbReference type="STRING" id="1448320.A0A319DK40"/>
<keyword evidence="5" id="KW-1185">Reference proteome</keyword>
<dbReference type="InterPro" id="IPR048304">
    <property type="entry name" value="UbiD_Rift_dom"/>
</dbReference>
<organism evidence="4 5">
    <name type="scientific">Aspergillus ellipticus CBS 707.79</name>
    <dbReference type="NCBI Taxonomy" id="1448320"/>
    <lineage>
        <taxon>Eukaryota</taxon>
        <taxon>Fungi</taxon>
        <taxon>Dikarya</taxon>
        <taxon>Ascomycota</taxon>
        <taxon>Pezizomycotina</taxon>
        <taxon>Eurotiomycetes</taxon>
        <taxon>Eurotiomycetidae</taxon>
        <taxon>Eurotiales</taxon>
        <taxon>Aspergillaceae</taxon>
        <taxon>Aspergillus</taxon>
        <taxon>Aspergillus subgen. Circumdati</taxon>
    </lineage>
</organism>
<feature type="domain" description="3-octaprenyl-4-hydroxybenzoate carboxy-lyase-like C-terminal" evidence="3">
    <location>
        <begin position="293"/>
        <end position="404"/>
    </location>
</feature>
<dbReference type="SUPFAM" id="SSF143968">
    <property type="entry name" value="UbiD C-terminal domain-like"/>
    <property type="match status" value="1"/>
</dbReference>
<dbReference type="InterPro" id="IPR002830">
    <property type="entry name" value="UbiD"/>
</dbReference>
<sequence length="405" mass="44590">MATTTTTPHEDTQPPAASFRRFIQDLHAENDIIIIDTEVDSDLELAAITRKVYETEDKAPLFTNLKGHHQPTGLFRVLGAPTPIPPIEVPTGPVKQFTLHGDAIDLTALPIPSLHGSDGGKFLQTFGMYIVQSPDGKWTNWSITRSMLHGPCTLVIPRQDIGTIQRMWQDRGLECPFALCFGVPPAPIMVSGKPLPAGVEESGYNGALLGRRVEVTRCETNGLLVPANAEIVFEGVISNTEVAMEGPMAEYPGLVFPGECKKCPVQRIEAMTYRQDPILPVCVTGRAPEESETVWGLTQAAEVLGVCQAAGLPVTMVWNPFESHCLWFVVQVDRGRLREPKTTMEEFSVLVGHTVFGSKPGYYIPVVYLVGDEIDPTNLRDVIWANATRCQPRDSEFFFDQYPTG</sequence>
<dbReference type="Pfam" id="PF20695">
    <property type="entry name" value="UbiD_N"/>
    <property type="match status" value="1"/>
</dbReference>
<dbReference type="AlphaFoldDB" id="A0A319DK40"/>
<gene>
    <name evidence="4" type="ORF">BO71DRAFT_480792</name>
</gene>
<dbReference type="GO" id="GO:0016831">
    <property type="term" value="F:carboxy-lyase activity"/>
    <property type="evidence" value="ECO:0007669"/>
    <property type="project" value="InterPro"/>
</dbReference>
<dbReference type="OrthoDB" id="4878259at2759"/>
<evidence type="ECO:0000259" key="2">
    <source>
        <dbReference type="Pfam" id="PF20695"/>
    </source>
</evidence>
<accession>A0A319DK40</accession>
<feature type="domain" description="3-octaprenyl-4-hydroxybenzoate carboxy-lyase-like Rift-related" evidence="1">
    <location>
        <begin position="90"/>
        <end position="286"/>
    </location>
</feature>
<name>A0A319DK40_9EURO</name>
<dbReference type="EMBL" id="KZ825817">
    <property type="protein sequence ID" value="PYH97886.1"/>
    <property type="molecule type" value="Genomic_DNA"/>
</dbReference>
<dbReference type="Pfam" id="PF01977">
    <property type="entry name" value="UbiD"/>
    <property type="match status" value="1"/>
</dbReference>
<proteinExistence type="predicted"/>
<evidence type="ECO:0000259" key="1">
    <source>
        <dbReference type="Pfam" id="PF01977"/>
    </source>
</evidence>
<dbReference type="Proteomes" id="UP000247810">
    <property type="component" value="Unassembled WGS sequence"/>
</dbReference>
<dbReference type="VEuPathDB" id="FungiDB:BO71DRAFT_480792"/>
<protein>
    <submittedName>
        <fullName evidence="4">UbiD-domain-containing protein</fullName>
    </submittedName>
</protein>
<dbReference type="GO" id="GO:0033494">
    <property type="term" value="P:ferulate metabolic process"/>
    <property type="evidence" value="ECO:0007669"/>
    <property type="project" value="TreeGrafter"/>
</dbReference>
<evidence type="ECO:0000313" key="4">
    <source>
        <dbReference type="EMBL" id="PYH97886.1"/>
    </source>
</evidence>
<evidence type="ECO:0000313" key="5">
    <source>
        <dbReference type="Proteomes" id="UP000247810"/>
    </source>
</evidence>
<dbReference type="InterPro" id="IPR049383">
    <property type="entry name" value="UbiD-like_N"/>
</dbReference>
<dbReference type="PANTHER" id="PTHR30108:SF17">
    <property type="entry name" value="FERULIC ACID DECARBOXYLASE 1"/>
    <property type="match status" value="1"/>
</dbReference>